<accession>A0A0E3M8G9</accession>
<dbReference type="AlphaFoldDB" id="A0A0E3M8G9"/>
<name>A0A0E3M8G9_CLOSL</name>
<dbReference type="HOGENOM" id="CLU_066192_4_4_9"/>
<evidence type="ECO:0000256" key="1">
    <source>
        <dbReference type="ARBA" id="ARBA00023125"/>
    </source>
</evidence>
<sequence length="120" mass="14003">MFLSSKLKELRRLKGVKQEDLAKYCEIAVSAIGHYETGRRIPNSDLVKKFAQYFDIEFDTFYDVEPQEKDVVSKLLDELIEKGYIEDPDKISDIVVKMIMDAVKIDIRKRQLDKGRCDII</sequence>
<dbReference type="CDD" id="cd00093">
    <property type="entry name" value="HTH_XRE"/>
    <property type="match status" value="1"/>
</dbReference>
<evidence type="ECO:0000313" key="3">
    <source>
        <dbReference type="EMBL" id="AKA69813.1"/>
    </source>
</evidence>
<dbReference type="KEGG" id="csq:CSCA_2688"/>
<proteinExistence type="predicted"/>
<dbReference type="PANTHER" id="PTHR46558">
    <property type="entry name" value="TRACRIPTIONAL REGULATORY PROTEIN-RELATED-RELATED"/>
    <property type="match status" value="1"/>
</dbReference>
<gene>
    <name evidence="3" type="ORF">CSCA_2688</name>
</gene>
<keyword evidence="1" id="KW-0238">DNA-binding</keyword>
<dbReference type="InterPro" id="IPR001387">
    <property type="entry name" value="Cro/C1-type_HTH"/>
</dbReference>
<dbReference type="InterPro" id="IPR010982">
    <property type="entry name" value="Lambda_DNA-bd_dom_sf"/>
</dbReference>
<dbReference type="SUPFAM" id="SSF47413">
    <property type="entry name" value="lambda repressor-like DNA-binding domains"/>
    <property type="match status" value="1"/>
</dbReference>
<reference evidence="3 4" key="1">
    <citation type="journal article" date="2015" name="J. Biotechnol.">
        <title>Complete genome sequence of a malodorant-producing acetogen, Clostridium scatologenes ATCC 25775(T).</title>
        <authorList>
            <person name="Zhu Z."/>
            <person name="Guo T."/>
            <person name="Zheng H."/>
            <person name="Song T."/>
            <person name="Ouyang P."/>
            <person name="Xie J."/>
        </authorList>
    </citation>
    <scope>NUCLEOTIDE SEQUENCE [LARGE SCALE GENOMIC DNA]</scope>
    <source>
        <strain evidence="3 4">ATCC 25775</strain>
    </source>
</reference>
<protein>
    <submittedName>
        <fullName evidence="3">Putative transcriptional regulator</fullName>
    </submittedName>
</protein>
<dbReference type="Proteomes" id="UP000033115">
    <property type="component" value="Chromosome"/>
</dbReference>
<feature type="domain" description="HTH cro/C1-type" evidence="2">
    <location>
        <begin position="7"/>
        <end position="61"/>
    </location>
</feature>
<organism evidence="3 4">
    <name type="scientific">Clostridium scatologenes</name>
    <dbReference type="NCBI Taxonomy" id="1548"/>
    <lineage>
        <taxon>Bacteria</taxon>
        <taxon>Bacillati</taxon>
        <taxon>Bacillota</taxon>
        <taxon>Clostridia</taxon>
        <taxon>Eubacteriales</taxon>
        <taxon>Clostridiaceae</taxon>
        <taxon>Clostridium</taxon>
    </lineage>
</organism>
<evidence type="ECO:0000313" key="4">
    <source>
        <dbReference type="Proteomes" id="UP000033115"/>
    </source>
</evidence>
<dbReference type="EMBL" id="CP009933">
    <property type="protein sequence ID" value="AKA69813.1"/>
    <property type="molecule type" value="Genomic_DNA"/>
</dbReference>
<dbReference type="Gene3D" id="1.10.260.40">
    <property type="entry name" value="lambda repressor-like DNA-binding domains"/>
    <property type="match status" value="1"/>
</dbReference>
<dbReference type="Pfam" id="PF01381">
    <property type="entry name" value="HTH_3"/>
    <property type="match status" value="1"/>
</dbReference>
<dbReference type="SMART" id="SM00530">
    <property type="entry name" value="HTH_XRE"/>
    <property type="match status" value="1"/>
</dbReference>
<dbReference type="STRING" id="1548.CSCA_2688"/>
<keyword evidence="4" id="KW-1185">Reference proteome</keyword>
<dbReference type="GO" id="GO:0003677">
    <property type="term" value="F:DNA binding"/>
    <property type="evidence" value="ECO:0007669"/>
    <property type="project" value="UniProtKB-KW"/>
</dbReference>
<dbReference type="PROSITE" id="PS50943">
    <property type="entry name" value="HTH_CROC1"/>
    <property type="match status" value="1"/>
</dbReference>
<dbReference type="PANTHER" id="PTHR46558:SF11">
    <property type="entry name" value="HTH-TYPE TRANSCRIPTIONAL REGULATOR XRE"/>
    <property type="match status" value="1"/>
</dbReference>
<dbReference type="RefSeq" id="WP_029161590.1">
    <property type="nucleotide sequence ID" value="NZ_CP009933.1"/>
</dbReference>
<evidence type="ECO:0000259" key="2">
    <source>
        <dbReference type="PROSITE" id="PS50943"/>
    </source>
</evidence>